<name>A0A0S3S962_PHAAN</name>
<organism evidence="2 3">
    <name type="scientific">Vigna angularis var. angularis</name>
    <dbReference type="NCBI Taxonomy" id="157739"/>
    <lineage>
        <taxon>Eukaryota</taxon>
        <taxon>Viridiplantae</taxon>
        <taxon>Streptophyta</taxon>
        <taxon>Embryophyta</taxon>
        <taxon>Tracheophyta</taxon>
        <taxon>Spermatophyta</taxon>
        <taxon>Magnoliopsida</taxon>
        <taxon>eudicotyledons</taxon>
        <taxon>Gunneridae</taxon>
        <taxon>Pentapetalae</taxon>
        <taxon>rosids</taxon>
        <taxon>fabids</taxon>
        <taxon>Fabales</taxon>
        <taxon>Fabaceae</taxon>
        <taxon>Papilionoideae</taxon>
        <taxon>50 kb inversion clade</taxon>
        <taxon>NPAAA clade</taxon>
        <taxon>indigoferoid/millettioid clade</taxon>
        <taxon>Phaseoleae</taxon>
        <taxon>Vigna</taxon>
    </lineage>
</organism>
<evidence type="ECO:0000256" key="1">
    <source>
        <dbReference type="SAM" id="MobiDB-lite"/>
    </source>
</evidence>
<gene>
    <name evidence="2" type="primary">Vigan.06G023500</name>
    <name evidence="2" type="ORF">VIGAN_06023500</name>
</gene>
<evidence type="ECO:0000313" key="3">
    <source>
        <dbReference type="Proteomes" id="UP000291084"/>
    </source>
</evidence>
<dbReference type="Proteomes" id="UP000291084">
    <property type="component" value="Chromosome 6"/>
</dbReference>
<protein>
    <submittedName>
        <fullName evidence="2">Uncharacterized protein</fullName>
    </submittedName>
</protein>
<sequence>LVGRRSERPSALPNSKLVKKSVPTRTTLNLVGRRSERPSALPTSKLVKECSNENNSQLGRARIDRPIKTRPVRKGSFGDHSQFV</sequence>
<dbReference type="AlphaFoldDB" id="A0A0S3S962"/>
<feature type="region of interest" description="Disordered" evidence="1">
    <location>
        <begin position="1"/>
        <end position="84"/>
    </location>
</feature>
<evidence type="ECO:0000313" key="2">
    <source>
        <dbReference type="EMBL" id="BAT89309.1"/>
    </source>
</evidence>
<dbReference type="EMBL" id="AP015039">
    <property type="protein sequence ID" value="BAT89309.1"/>
    <property type="molecule type" value="Genomic_DNA"/>
</dbReference>
<accession>A0A0S3S962</accession>
<feature type="non-terminal residue" evidence="2">
    <location>
        <position position="1"/>
    </location>
</feature>
<keyword evidence="3" id="KW-1185">Reference proteome</keyword>
<reference evidence="2 3" key="1">
    <citation type="journal article" date="2015" name="Sci. Rep.">
        <title>The power of single molecule real-time sequencing technology in the de novo assembly of a eukaryotic genome.</title>
        <authorList>
            <person name="Sakai H."/>
            <person name="Naito K."/>
            <person name="Ogiso-Tanaka E."/>
            <person name="Takahashi Y."/>
            <person name="Iseki K."/>
            <person name="Muto C."/>
            <person name="Satou K."/>
            <person name="Teruya K."/>
            <person name="Shiroma A."/>
            <person name="Shimoji M."/>
            <person name="Hirano T."/>
            <person name="Itoh T."/>
            <person name="Kaga A."/>
            <person name="Tomooka N."/>
        </authorList>
    </citation>
    <scope>NUCLEOTIDE SEQUENCE [LARGE SCALE GENOMIC DNA]</scope>
    <source>
        <strain evidence="3">cv. Shumari</strain>
    </source>
</reference>
<proteinExistence type="predicted"/>